<reference evidence="1 2" key="1">
    <citation type="journal article" date="2019" name="PLoS Negl. Trop. Dis.">
        <title>Revisiting the worldwide diversity of Leptospira species in the environment.</title>
        <authorList>
            <person name="Vincent A.T."/>
            <person name="Schiettekatte O."/>
            <person name="Bourhy P."/>
            <person name="Veyrier F.J."/>
            <person name="Picardeau M."/>
        </authorList>
    </citation>
    <scope>NUCLEOTIDE SEQUENCE [LARGE SCALE GENOMIC DNA]</scope>
    <source>
        <strain evidence="1 2">201702445</strain>
    </source>
</reference>
<evidence type="ECO:0008006" key="3">
    <source>
        <dbReference type="Google" id="ProtNLM"/>
    </source>
</evidence>
<proteinExistence type="predicted"/>
<evidence type="ECO:0000313" key="1">
    <source>
        <dbReference type="EMBL" id="TGL80265.1"/>
    </source>
</evidence>
<dbReference type="NCBIfam" id="NF047502">
    <property type="entry name" value="LIC_13346_fam"/>
    <property type="match status" value="1"/>
</dbReference>
<gene>
    <name evidence="1" type="ORF">EHQ83_17250</name>
</gene>
<dbReference type="Proteomes" id="UP000297613">
    <property type="component" value="Unassembled WGS sequence"/>
</dbReference>
<accession>A0A6N4QIC4</accession>
<dbReference type="EMBL" id="RQGM01000069">
    <property type="protein sequence ID" value="TGL80265.1"/>
    <property type="molecule type" value="Genomic_DNA"/>
</dbReference>
<evidence type="ECO:0000313" key="2">
    <source>
        <dbReference type="Proteomes" id="UP000297613"/>
    </source>
</evidence>
<sequence>MLSSFFFLFQCGSIQEVLHFGSKPISENYASQIFFSSSALHSPYYEPSSLQVRYVILRNRSGKDEMIQGILKYLELGEKTERSEKILLEVSEWRGPILRNPNDNRRIEFVAKSVSKRSEISNTKALPEILPQPKSEVFEDFKKEFLINDEGGLREVEEIRRVPGIGILKWRHSLRGILTKVMQTEFVSASGVVSLSRDYDYESLEYPPAIGLSGSIPILPLRKTDSYVEYYCLDLPSEIDLTSLRKNEVKKSVSFYDLIANKPFTTTANFKNYPIIRISNEKNPSP</sequence>
<name>A0A6N4QIC4_9LEPT</name>
<comment type="caution">
    <text evidence="1">The sequence shown here is derived from an EMBL/GenBank/DDBJ whole genome shotgun (WGS) entry which is preliminary data.</text>
</comment>
<protein>
    <recommendedName>
        <fullName evidence="3">Lipoprotein</fullName>
    </recommendedName>
</protein>
<organism evidence="1 2">
    <name type="scientific">Leptospira yasudae</name>
    <dbReference type="NCBI Taxonomy" id="2202201"/>
    <lineage>
        <taxon>Bacteria</taxon>
        <taxon>Pseudomonadati</taxon>
        <taxon>Spirochaetota</taxon>
        <taxon>Spirochaetia</taxon>
        <taxon>Leptospirales</taxon>
        <taxon>Leptospiraceae</taxon>
        <taxon>Leptospira</taxon>
    </lineage>
</organism>
<dbReference type="AlphaFoldDB" id="A0A6N4QIC4"/>